<keyword evidence="3" id="KW-1185">Reference proteome</keyword>
<reference evidence="2" key="1">
    <citation type="submission" date="2018-04" db="EMBL/GenBank/DDBJ databases">
        <title>Whole genome sequencing of Hypsizygus marmoreus.</title>
        <authorList>
            <person name="Choi I.-G."/>
            <person name="Min B."/>
            <person name="Kim J.-G."/>
            <person name="Kim S."/>
            <person name="Oh Y.-L."/>
            <person name="Kong W.-S."/>
            <person name="Park H."/>
            <person name="Jeong J."/>
            <person name="Song E.-S."/>
        </authorList>
    </citation>
    <scope>NUCLEOTIDE SEQUENCE [LARGE SCALE GENOMIC DNA]</scope>
    <source>
        <strain evidence="2">51987-8</strain>
    </source>
</reference>
<dbReference type="Proteomes" id="UP000076154">
    <property type="component" value="Unassembled WGS sequence"/>
</dbReference>
<protein>
    <submittedName>
        <fullName evidence="2">Uncharacterized protein</fullName>
    </submittedName>
</protein>
<feature type="transmembrane region" description="Helical" evidence="1">
    <location>
        <begin position="199"/>
        <end position="217"/>
    </location>
</feature>
<keyword evidence="1" id="KW-1133">Transmembrane helix</keyword>
<evidence type="ECO:0000313" key="3">
    <source>
        <dbReference type="Proteomes" id="UP000076154"/>
    </source>
</evidence>
<evidence type="ECO:0000256" key="1">
    <source>
        <dbReference type="SAM" id="Phobius"/>
    </source>
</evidence>
<evidence type="ECO:0000313" key="2">
    <source>
        <dbReference type="EMBL" id="RDB27486.1"/>
    </source>
</evidence>
<keyword evidence="1" id="KW-0812">Transmembrane</keyword>
<dbReference type="AlphaFoldDB" id="A0A369K999"/>
<sequence>MDRWLFMRRGMQDLSWQVTALLSLSVLIDKEREETIPPIGDTSKSSALQSQSHASFDINGAVEDHTRLLRAFLQSHVQNISSLLDALPREGAADILPQNGNNPPYTLSEQFNMQVVVSTFTASLIISFISLVQSILLDDNRIPFDIGMLLSFFAMNVHFGNIIVAGRGAALTAQHAADEDKDHHNLEYFHHYLEICEQLQFFATVLFLVAIVVYTFFIFSEIVFPLVLLGVSIVGSLIVFWSAYWRVSMTFRNLKFVIRRVRGLHFRSKAYLGRRSS</sequence>
<keyword evidence="1" id="KW-0472">Membrane</keyword>
<feature type="transmembrane region" description="Helical" evidence="1">
    <location>
        <begin position="223"/>
        <end position="245"/>
    </location>
</feature>
<comment type="caution">
    <text evidence="2">The sequence shown here is derived from an EMBL/GenBank/DDBJ whole genome shotgun (WGS) entry which is preliminary data.</text>
</comment>
<name>A0A369K999_HYPMA</name>
<gene>
    <name evidence="2" type="ORF">Hypma_003847</name>
</gene>
<organism evidence="2 3">
    <name type="scientific">Hypsizygus marmoreus</name>
    <name type="common">White beech mushroom</name>
    <name type="synonym">Agaricus marmoreus</name>
    <dbReference type="NCBI Taxonomy" id="39966"/>
    <lineage>
        <taxon>Eukaryota</taxon>
        <taxon>Fungi</taxon>
        <taxon>Dikarya</taxon>
        <taxon>Basidiomycota</taxon>
        <taxon>Agaricomycotina</taxon>
        <taxon>Agaricomycetes</taxon>
        <taxon>Agaricomycetidae</taxon>
        <taxon>Agaricales</taxon>
        <taxon>Tricholomatineae</taxon>
        <taxon>Lyophyllaceae</taxon>
        <taxon>Hypsizygus</taxon>
    </lineage>
</organism>
<dbReference type="OrthoDB" id="3062838at2759"/>
<accession>A0A369K999</accession>
<feature type="transmembrane region" description="Helical" evidence="1">
    <location>
        <begin position="115"/>
        <end position="136"/>
    </location>
</feature>
<dbReference type="EMBL" id="LUEZ02000015">
    <property type="protein sequence ID" value="RDB27486.1"/>
    <property type="molecule type" value="Genomic_DNA"/>
</dbReference>
<dbReference type="InParanoid" id="A0A369K999"/>
<feature type="transmembrane region" description="Helical" evidence="1">
    <location>
        <begin position="142"/>
        <end position="164"/>
    </location>
</feature>
<proteinExistence type="predicted"/>